<keyword evidence="8" id="KW-0969">Cilium</keyword>
<dbReference type="EMBL" id="PSQJ01000002">
    <property type="protein sequence ID" value="PTL86637.1"/>
    <property type="molecule type" value="Genomic_DNA"/>
</dbReference>
<protein>
    <recommendedName>
        <fullName evidence="4">Flagellar hook-associated protein 1</fullName>
    </recommendedName>
</protein>
<proteinExistence type="inferred from homology"/>
<dbReference type="InterPro" id="IPR002371">
    <property type="entry name" value="FlgK"/>
</dbReference>
<dbReference type="AlphaFoldDB" id="A0A2T4VXY2"/>
<dbReference type="NCBIfam" id="TIGR02492">
    <property type="entry name" value="flgK_ends"/>
    <property type="match status" value="1"/>
</dbReference>
<keyword evidence="5" id="KW-0964">Secreted</keyword>
<dbReference type="Pfam" id="PF22638">
    <property type="entry name" value="FlgK_D1"/>
    <property type="match status" value="1"/>
</dbReference>
<evidence type="ECO:0000256" key="4">
    <source>
        <dbReference type="ARBA" id="ARBA00016244"/>
    </source>
</evidence>
<evidence type="ECO:0000313" key="9">
    <source>
        <dbReference type="Proteomes" id="UP000240811"/>
    </source>
</evidence>
<evidence type="ECO:0000256" key="3">
    <source>
        <dbReference type="ARBA" id="ARBA00009677"/>
    </source>
</evidence>
<dbReference type="SUPFAM" id="SSF64518">
    <property type="entry name" value="Phase 1 flagellin"/>
    <property type="match status" value="1"/>
</dbReference>
<reference evidence="9" key="1">
    <citation type="submission" date="2018-02" db="EMBL/GenBank/DDBJ databases">
        <title>Genome sequence of Candidatus Liberibacter europaeus.</title>
        <authorList>
            <person name="Frampton R.A."/>
            <person name="Thompson S.M."/>
            <person name="David C."/>
            <person name="Addison S.M."/>
            <person name="Smith G.R."/>
        </authorList>
    </citation>
    <scope>NUCLEOTIDE SEQUENCE [LARGE SCALE GENOMIC DNA]</scope>
</reference>
<dbReference type="Proteomes" id="UP000240811">
    <property type="component" value="Unassembled WGS sequence"/>
</dbReference>
<evidence type="ECO:0000256" key="6">
    <source>
        <dbReference type="ARBA" id="ARBA00023143"/>
    </source>
</evidence>
<evidence type="ECO:0000259" key="7">
    <source>
        <dbReference type="Pfam" id="PF22638"/>
    </source>
</evidence>
<evidence type="ECO:0000256" key="1">
    <source>
        <dbReference type="ARBA" id="ARBA00004365"/>
    </source>
</evidence>
<comment type="similarity">
    <text evidence="3">Belongs to the flagella basal body rod proteins family.</text>
</comment>
<sequence>MSLSAAFSRAHSIFSNASEQFSTLVKNIENSGNKNYVRREVSTVNIPHEMTVVTKKRVQDHNMFQKVLDASSSFSGQQKLLDSFESLKEIMGCDNDYNSSPAHYIGKFQDYLQTYANNSSSDIFGRQVIESAVDVVNNLKSSARKVQKIRTDADKEIDLEISHLRQFLDELTVVNNSIKSDTSFEGNANELLDRRDSLLQQISEIIGISTVTRRNNDIVVYTSSDSTLFETLPRDITFLKTESYSAAVESKPVFIDGIMVSITDNNVIPRGKIEALLQIRDGIIPTFQSQLDEISRGFVNIFYEKDPNGHSQPVPGLFIVDGLASPSDKLYNGMSELICINPKYQSNPYFLRDGGSSSPNYQWNPNGFSGYSDLINSYRTALNKNFSFDSVTGISANTNLLEYGRNSIGWLEKNRSNSHDVYMKNQVAFNHISDSYSNYTGVNLQEELSFLMQVEQSYNISNKLMNSINSMMNTLLEGIR</sequence>
<dbReference type="GO" id="GO:0005576">
    <property type="term" value="C:extracellular region"/>
    <property type="evidence" value="ECO:0007669"/>
    <property type="project" value="UniProtKB-SubCell"/>
</dbReference>
<comment type="subcellular location">
    <subcellularLocation>
        <location evidence="1">Bacterial flagellum</location>
    </subcellularLocation>
    <subcellularLocation>
        <location evidence="2">Secreted</location>
    </subcellularLocation>
</comment>
<accession>A0A2T4VXY2</accession>
<dbReference type="PANTHER" id="PTHR30033:SF1">
    <property type="entry name" value="FLAGELLAR HOOK-ASSOCIATED PROTEIN 1"/>
    <property type="match status" value="1"/>
</dbReference>
<comment type="caution">
    <text evidence="8">The sequence shown here is derived from an EMBL/GenBank/DDBJ whole genome shotgun (WGS) entry which is preliminary data.</text>
</comment>
<dbReference type="GO" id="GO:0044780">
    <property type="term" value="P:bacterial-type flagellum assembly"/>
    <property type="evidence" value="ECO:0007669"/>
    <property type="project" value="InterPro"/>
</dbReference>
<dbReference type="InterPro" id="IPR053927">
    <property type="entry name" value="FlgK_helical"/>
</dbReference>
<dbReference type="GO" id="GO:0009424">
    <property type="term" value="C:bacterial-type flagellum hook"/>
    <property type="evidence" value="ECO:0007669"/>
    <property type="project" value="InterPro"/>
</dbReference>
<gene>
    <name evidence="8" type="ORF">C4617_02135</name>
</gene>
<dbReference type="GO" id="GO:0005198">
    <property type="term" value="F:structural molecule activity"/>
    <property type="evidence" value="ECO:0007669"/>
    <property type="project" value="InterPro"/>
</dbReference>
<organism evidence="8 9">
    <name type="scientific">Candidatus Liberibacter europaeus</name>
    <dbReference type="NCBI Taxonomy" id="744859"/>
    <lineage>
        <taxon>Bacteria</taxon>
        <taxon>Pseudomonadati</taxon>
        <taxon>Pseudomonadota</taxon>
        <taxon>Alphaproteobacteria</taxon>
        <taxon>Hyphomicrobiales</taxon>
        <taxon>Rhizobiaceae</taxon>
        <taxon>Liberibacter</taxon>
    </lineage>
</organism>
<keyword evidence="8" id="KW-0282">Flagellum</keyword>
<evidence type="ECO:0000256" key="5">
    <source>
        <dbReference type="ARBA" id="ARBA00022525"/>
    </source>
</evidence>
<keyword evidence="8" id="KW-0966">Cell projection</keyword>
<name>A0A2T4VXY2_9HYPH</name>
<evidence type="ECO:0000313" key="8">
    <source>
        <dbReference type="EMBL" id="PTL86637.1"/>
    </source>
</evidence>
<feature type="domain" description="Flagellar hook-associated protein FlgK helical" evidence="7">
    <location>
        <begin position="101"/>
        <end position="302"/>
    </location>
</feature>
<keyword evidence="6" id="KW-0975">Bacterial flagellum</keyword>
<evidence type="ECO:0000256" key="2">
    <source>
        <dbReference type="ARBA" id="ARBA00004613"/>
    </source>
</evidence>
<dbReference type="PANTHER" id="PTHR30033">
    <property type="entry name" value="FLAGELLAR HOOK-ASSOCIATED PROTEIN 1"/>
    <property type="match status" value="1"/>
</dbReference>